<feature type="compositionally biased region" description="Low complexity" evidence="1">
    <location>
        <begin position="171"/>
        <end position="187"/>
    </location>
</feature>
<reference evidence="5" key="1">
    <citation type="submission" date="2023-08" db="EMBL/GenBank/DDBJ databases">
        <title>Rhodospirillaceae gen. nov., a novel taxon isolated from the Yangtze River Yuezi River estuary sludge.</title>
        <authorList>
            <person name="Ruan L."/>
        </authorList>
    </citation>
    <scope>NUCLEOTIDE SEQUENCE [LARGE SCALE GENOMIC DNA]</scope>
    <source>
        <strain evidence="5">R-7</strain>
    </source>
</reference>
<comment type="caution">
    <text evidence="4">The sequence shown here is derived from an EMBL/GenBank/DDBJ whole genome shotgun (WGS) entry which is preliminary data.</text>
</comment>
<organism evidence="4 5">
    <name type="scientific">Dongia sedimenti</name>
    <dbReference type="NCBI Taxonomy" id="3064282"/>
    <lineage>
        <taxon>Bacteria</taxon>
        <taxon>Pseudomonadati</taxon>
        <taxon>Pseudomonadota</taxon>
        <taxon>Alphaproteobacteria</taxon>
        <taxon>Rhodospirillales</taxon>
        <taxon>Dongiaceae</taxon>
        <taxon>Dongia</taxon>
    </lineage>
</organism>
<feature type="chain" id="PRO_5045331160" evidence="2">
    <location>
        <begin position="30"/>
        <end position="391"/>
    </location>
</feature>
<proteinExistence type="predicted"/>
<name>A0ABU0YFG8_9PROT</name>
<feature type="compositionally biased region" description="Low complexity" evidence="1">
    <location>
        <begin position="211"/>
        <end position="223"/>
    </location>
</feature>
<dbReference type="Gene3D" id="3.30.1330.60">
    <property type="entry name" value="OmpA-like domain"/>
    <property type="match status" value="1"/>
</dbReference>
<feature type="compositionally biased region" description="Low complexity" evidence="1">
    <location>
        <begin position="147"/>
        <end position="157"/>
    </location>
</feature>
<evidence type="ECO:0000259" key="3">
    <source>
        <dbReference type="Pfam" id="PF00691"/>
    </source>
</evidence>
<evidence type="ECO:0000313" key="5">
    <source>
        <dbReference type="Proteomes" id="UP001230156"/>
    </source>
</evidence>
<feature type="signal peptide" evidence="2">
    <location>
        <begin position="1"/>
        <end position="29"/>
    </location>
</feature>
<dbReference type="SUPFAM" id="SSF103088">
    <property type="entry name" value="OmpA-like"/>
    <property type="match status" value="1"/>
</dbReference>
<dbReference type="Proteomes" id="UP001230156">
    <property type="component" value="Unassembled WGS sequence"/>
</dbReference>
<evidence type="ECO:0000313" key="4">
    <source>
        <dbReference type="EMBL" id="MDQ7246457.1"/>
    </source>
</evidence>
<dbReference type="RefSeq" id="WP_379953849.1">
    <property type="nucleotide sequence ID" value="NZ_JAUYVI010000001.1"/>
</dbReference>
<sequence>MTLRAGRRAFYLGFAALCGIGGSALPAAAQSYLADNGNNVTVDYSVLGQGGPGPVTRGALPNGLPGAMPAGSCSCANAPLGVIAAAPRPTFTNPFGAQVTQAPAVPPGFMAYSQVTGSSSSGGAVVLRQPSGSTQMAANEAAPVEQAPALPATTPTANDTGAAEPAPSVEATLPATTPTQSAASAPSGEATAPSGGTTPPAQPEEIPATVPSPVEQPPVAQAPEPTPAAEPAPAPSETQTAEATPETPPAASAATSTQQPEGEQQAAVTPPAPAAEGTTPPAESGGALPAGATRILYTGQSDDVPATATAELDTIAQDMLANQDKRIQVMSYAAGTEDTESKARRKSLARGLAIRSYLMKSGVPSTRIDVRALGNKAEGGPADRVDIIPAS</sequence>
<feature type="region of interest" description="Disordered" evidence="1">
    <location>
        <begin position="120"/>
        <end position="294"/>
    </location>
</feature>
<dbReference type="EMBL" id="JAUYVI010000001">
    <property type="protein sequence ID" value="MDQ7246457.1"/>
    <property type="molecule type" value="Genomic_DNA"/>
</dbReference>
<protein>
    <submittedName>
        <fullName evidence="4">OmpA family protein</fullName>
    </submittedName>
</protein>
<keyword evidence="2" id="KW-0732">Signal</keyword>
<accession>A0ABU0YFG8</accession>
<feature type="compositionally biased region" description="Pro residues" evidence="1">
    <location>
        <begin position="224"/>
        <end position="234"/>
    </location>
</feature>
<feature type="compositionally biased region" description="Low complexity" evidence="1">
    <location>
        <begin position="235"/>
        <end position="282"/>
    </location>
</feature>
<evidence type="ECO:0000256" key="1">
    <source>
        <dbReference type="SAM" id="MobiDB-lite"/>
    </source>
</evidence>
<evidence type="ECO:0000256" key="2">
    <source>
        <dbReference type="SAM" id="SignalP"/>
    </source>
</evidence>
<dbReference type="InterPro" id="IPR036737">
    <property type="entry name" value="OmpA-like_sf"/>
</dbReference>
<gene>
    <name evidence="4" type="ORF">Q8A70_02210</name>
</gene>
<dbReference type="InterPro" id="IPR006665">
    <property type="entry name" value="OmpA-like"/>
</dbReference>
<feature type="domain" description="OmpA-like" evidence="3">
    <location>
        <begin position="299"/>
        <end position="376"/>
    </location>
</feature>
<keyword evidence="5" id="KW-1185">Reference proteome</keyword>
<dbReference type="Pfam" id="PF00691">
    <property type="entry name" value="OmpA"/>
    <property type="match status" value="1"/>
</dbReference>